<comment type="subcellular location">
    <subcellularLocation>
        <location evidence="1">Nucleus</location>
    </subcellularLocation>
</comment>
<dbReference type="GO" id="GO:0042796">
    <property type="term" value="P:snRNA transcription by RNA polymerase III"/>
    <property type="evidence" value="ECO:0007669"/>
    <property type="project" value="TreeGrafter"/>
</dbReference>
<proteinExistence type="predicted"/>
<dbReference type="PANTHER" id="PTHR46621:SF1">
    <property type="entry name" value="SNRNA-ACTIVATING PROTEIN COMPLEX SUBUNIT 4"/>
    <property type="match status" value="1"/>
</dbReference>
<dbReference type="GO" id="GO:1902584">
    <property type="term" value="P:positive regulation of response to water deprivation"/>
    <property type="evidence" value="ECO:0007669"/>
    <property type="project" value="UniProtKB-ARBA"/>
</dbReference>
<dbReference type="GO" id="GO:0050891">
    <property type="term" value="P:multicellular organismal-level water homeostasis"/>
    <property type="evidence" value="ECO:0007669"/>
    <property type="project" value="UniProtKB-ARBA"/>
</dbReference>
<dbReference type="HOGENOM" id="CLU_1971045_0_0_1"/>
<dbReference type="Proteomes" id="UP000030816">
    <property type="component" value="Unassembled WGS sequence"/>
</dbReference>
<dbReference type="SUPFAM" id="SSF46689">
    <property type="entry name" value="Homeodomain-like"/>
    <property type="match status" value="1"/>
</dbReference>
<dbReference type="Gene3D" id="1.10.10.60">
    <property type="entry name" value="Homeodomain-like"/>
    <property type="match status" value="1"/>
</dbReference>
<feature type="domain" description="Myb-like" evidence="7">
    <location>
        <begin position="4"/>
        <end position="55"/>
    </location>
</feature>
<dbReference type="AlphaFoldDB" id="A0A0B2X3H6"/>
<evidence type="ECO:0000259" key="8">
    <source>
        <dbReference type="PROSITE" id="PS51294"/>
    </source>
</evidence>
<evidence type="ECO:0000256" key="5">
    <source>
        <dbReference type="ARBA" id="ARBA00023163"/>
    </source>
</evidence>
<dbReference type="OrthoDB" id="2143914at2759"/>
<dbReference type="GO" id="GO:0006355">
    <property type="term" value="P:regulation of DNA-templated transcription"/>
    <property type="evidence" value="ECO:0007669"/>
    <property type="project" value="UniProtKB-ARBA"/>
</dbReference>
<sequence length="127" mass="14880">MDHPPHHRRGPWSNTEDRFLLNLIERHGPLNWVRIAQILGSRSPKQCRERYHQNLKPSLNHDPITPEEGAMIENLSKTGGTEVRTEGGDSSAGVLHLRYQQLHHYRRLRPRLRLDMVTECNELHFHS</sequence>
<evidence type="ECO:0000256" key="2">
    <source>
        <dbReference type="ARBA" id="ARBA00022737"/>
    </source>
</evidence>
<keyword evidence="4" id="KW-0238">DNA-binding</keyword>
<evidence type="ECO:0000313" key="9">
    <source>
        <dbReference type="EMBL" id="KHO00899.1"/>
    </source>
</evidence>
<gene>
    <name evidence="9" type="ORF">MAM_01677</name>
</gene>
<dbReference type="GO" id="GO:2000037">
    <property type="term" value="P:regulation of stomatal complex patterning"/>
    <property type="evidence" value="ECO:0007669"/>
    <property type="project" value="UniProtKB-ARBA"/>
</dbReference>
<evidence type="ECO:0000256" key="3">
    <source>
        <dbReference type="ARBA" id="ARBA00023015"/>
    </source>
</evidence>
<feature type="domain" description="HTH myb-type" evidence="8">
    <location>
        <begin position="5"/>
        <end position="59"/>
    </location>
</feature>
<dbReference type="PANTHER" id="PTHR46621">
    <property type="entry name" value="SNRNA-ACTIVATING PROTEIN COMPLEX SUBUNIT 4"/>
    <property type="match status" value="1"/>
</dbReference>
<keyword evidence="6" id="KW-0539">Nucleus</keyword>
<evidence type="ECO:0000256" key="6">
    <source>
        <dbReference type="ARBA" id="ARBA00023242"/>
    </source>
</evidence>
<dbReference type="GO" id="GO:0042795">
    <property type="term" value="P:snRNA transcription by RNA polymerase II"/>
    <property type="evidence" value="ECO:0007669"/>
    <property type="project" value="TreeGrafter"/>
</dbReference>
<dbReference type="InterPro" id="IPR001005">
    <property type="entry name" value="SANT/Myb"/>
</dbReference>
<evidence type="ECO:0000259" key="7">
    <source>
        <dbReference type="PROSITE" id="PS50090"/>
    </source>
</evidence>
<reference evidence="9 10" key="1">
    <citation type="journal article" date="2014" name="Proc. Natl. Acad. Sci. U.S.A.">
        <title>Trajectory and genomic determinants of fungal-pathogen speciation and host adaptation.</title>
        <authorList>
            <person name="Hu X."/>
            <person name="Xiao G."/>
            <person name="Zheng P."/>
            <person name="Shang Y."/>
            <person name="Su Y."/>
            <person name="Zhang X."/>
            <person name="Liu X."/>
            <person name="Zhan S."/>
            <person name="St Leger R.J."/>
            <person name="Wang C."/>
        </authorList>
    </citation>
    <scope>NUCLEOTIDE SEQUENCE [LARGE SCALE GENOMIC DNA]</scope>
    <source>
        <strain evidence="9 10">ARSEF 1941</strain>
    </source>
</reference>
<comment type="caution">
    <text evidence="9">The sequence shown here is derived from an EMBL/GenBank/DDBJ whole genome shotgun (WGS) entry which is preliminary data.</text>
</comment>
<organism evidence="9 10">
    <name type="scientific">Metarhizium album (strain ARSEF 1941)</name>
    <dbReference type="NCBI Taxonomy" id="1081103"/>
    <lineage>
        <taxon>Eukaryota</taxon>
        <taxon>Fungi</taxon>
        <taxon>Dikarya</taxon>
        <taxon>Ascomycota</taxon>
        <taxon>Pezizomycotina</taxon>
        <taxon>Sordariomycetes</taxon>
        <taxon>Hypocreomycetidae</taxon>
        <taxon>Hypocreales</taxon>
        <taxon>Clavicipitaceae</taxon>
        <taxon>Metarhizium</taxon>
    </lineage>
</organism>
<dbReference type="GO" id="GO:0032875">
    <property type="term" value="P:regulation of DNA endoreduplication"/>
    <property type="evidence" value="ECO:0007669"/>
    <property type="project" value="UniProtKB-ARBA"/>
</dbReference>
<dbReference type="GO" id="GO:0005634">
    <property type="term" value="C:nucleus"/>
    <property type="evidence" value="ECO:0007669"/>
    <property type="project" value="UniProtKB-SubCell"/>
</dbReference>
<name>A0A0B2X3H6_METAS</name>
<dbReference type="CDD" id="cd00167">
    <property type="entry name" value="SANT"/>
    <property type="match status" value="1"/>
</dbReference>
<evidence type="ECO:0000256" key="1">
    <source>
        <dbReference type="ARBA" id="ARBA00004123"/>
    </source>
</evidence>
<dbReference type="InterPro" id="IPR009057">
    <property type="entry name" value="Homeodomain-like_sf"/>
</dbReference>
<dbReference type="GeneID" id="63736132"/>
<protein>
    <submittedName>
        <fullName evidence="9">Trichome differentiation protein GL1</fullName>
    </submittedName>
</protein>
<dbReference type="RefSeq" id="XP_040681964.1">
    <property type="nucleotide sequence ID" value="XM_040820476.1"/>
</dbReference>
<dbReference type="GO" id="GO:1901002">
    <property type="term" value="P:positive regulation of response to salt stress"/>
    <property type="evidence" value="ECO:0007669"/>
    <property type="project" value="UniProtKB-ARBA"/>
</dbReference>
<dbReference type="STRING" id="1081103.A0A0B2X3H6"/>
<evidence type="ECO:0000313" key="10">
    <source>
        <dbReference type="Proteomes" id="UP000030816"/>
    </source>
</evidence>
<keyword evidence="10" id="KW-1185">Reference proteome</keyword>
<dbReference type="GO" id="GO:0001006">
    <property type="term" value="F:RNA polymerase III type 3 promoter sequence-specific DNA binding"/>
    <property type="evidence" value="ECO:0007669"/>
    <property type="project" value="TreeGrafter"/>
</dbReference>
<dbReference type="FunFam" id="1.10.10.60:FF:000355">
    <property type="entry name" value="Transcription factor MYB124"/>
    <property type="match status" value="1"/>
</dbReference>
<dbReference type="GO" id="GO:0019185">
    <property type="term" value="C:snRNA-activating protein complex"/>
    <property type="evidence" value="ECO:0007669"/>
    <property type="project" value="TreeGrafter"/>
</dbReference>
<dbReference type="SMART" id="SM00717">
    <property type="entry name" value="SANT"/>
    <property type="match status" value="1"/>
</dbReference>
<dbReference type="InterPro" id="IPR051575">
    <property type="entry name" value="Myb-like_DNA-bd"/>
</dbReference>
<keyword evidence="2" id="KW-0677">Repeat</keyword>
<dbReference type="GO" id="GO:0033993">
    <property type="term" value="P:response to lipid"/>
    <property type="evidence" value="ECO:0007669"/>
    <property type="project" value="UniProtKB-ARBA"/>
</dbReference>
<dbReference type="GO" id="GO:0000978">
    <property type="term" value="F:RNA polymerase II cis-regulatory region sequence-specific DNA binding"/>
    <property type="evidence" value="ECO:0007669"/>
    <property type="project" value="TreeGrafter"/>
</dbReference>
<evidence type="ECO:0000256" key="4">
    <source>
        <dbReference type="ARBA" id="ARBA00023125"/>
    </source>
</evidence>
<dbReference type="PROSITE" id="PS50090">
    <property type="entry name" value="MYB_LIKE"/>
    <property type="match status" value="1"/>
</dbReference>
<keyword evidence="3" id="KW-0805">Transcription regulation</keyword>
<dbReference type="GO" id="GO:1902806">
    <property type="term" value="P:regulation of cell cycle G1/S phase transition"/>
    <property type="evidence" value="ECO:0007669"/>
    <property type="project" value="UniProtKB-ARBA"/>
</dbReference>
<keyword evidence="5" id="KW-0804">Transcription</keyword>
<dbReference type="EMBL" id="AZHE01000002">
    <property type="protein sequence ID" value="KHO00899.1"/>
    <property type="molecule type" value="Genomic_DNA"/>
</dbReference>
<dbReference type="PROSITE" id="PS51294">
    <property type="entry name" value="HTH_MYB"/>
    <property type="match status" value="1"/>
</dbReference>
<dbReference type="Pfam" id="PF00249">
    <property type="entry name" value="Myb_DNA-binding"/>
    <property type="match status" value="1"/>
</dbReference>
<dbReference type="InterPro" id="IPR017930">
    <property type="entry name" value="Myb_dom"/>
</dbReference>
<accession>A0A0B2X3H6</accession>